<name>A0A5S9NR68_9GAMM</name>
<organism evidence="3 4">
    <name type="scientific">BD1-7 clade bacterium</name>
    <dbReference type="NCBI Taxonomy" id="2029982"/>
    <lineage>
        <taxon>Bacteria</taxon>
        <taxon>Pseudomonadati</taxon>
        <taxon>Pseudomonadota</taxon>
        <taxon>Gammaproteobacteria</taxon>
        <taxon>Cellvibrionales</taxon>
        <taxon>Spongiibacteraceae</taxon>
        <taxon>BD1-7 clade</taxon>
    </lineage>
</organism>
<proteinExistence type="predicted"/>
<sequence length="273" mass="31144">MIKLLNLKSRRGAAWLLLCAGILVSPLTLAAGESVGAVVDTHDATQNAARQSQRRVSALDDETQSLLNEYQRLLQQADYQRAWNQELLLREEEQQQELVQLQRQIADAQITRQRILPLLRQMADTLGKFIVLDLPFEREERLAVIERLNDVLTSPSTPVTEKYRRVMEAYQAENDYNYDLQTWRGQLEWEGKQLSVVFLRLGRMSLYFQTPDGQQSGIWDKATDQWHALPSSSNRSIARAMRVADKTLAPELLNLPLHAVPASNLDDSHQGVN</sequence>
<feature type="signal peptide" evidence="2">
    <location>
        <begin position="1"/>
        <end position="30"/>
    </location>
</feature>
<dbReference type="AlphaFoldDB" id="A0A5S9NR68"/>
<dbReference type="EMBL" id="CACSII010000002">
    <property type="protein sequence ID" value="CAA0090399.1"/>
    <property type="molecule type" value="Genomic_DNA"/>
</dbReference>
<evidence type="ECO:0000313" key="4">
    <source>
        <dbReference type="Proteomes" id="UP000434580"/>
    </source>
</evidence>
<feature type="chain" id="PRO_5030137949" description="DUF3450 domain-containing protein" evidence="2">
    <location>
        <begin position="31"/>
        <end position="273"/>
    </location>
</feature>
<dbReference type="Pfam" id="PF11932">
    <property type="entry name" value="DUF3450"/>
    <property type="match status" value="1"/>
</dbReference>
<evidence type="ECO:0000313" key="3">
    <source>
        <dbReference type="EMBL" id="CAA0090399.1"/>
    </source>
</evidence>
<evidence type="ECO:0000256" key="1">
    <source>
        <dbReference type="SAM" id="Coils"/>
    </source>
</evidence>
<feature type="coiled-coil region" evidence="1">
    <location>
        <begin position="56"/>
        <end position="111"/>
    </location>
</feature>
<dbReference type="PIRSF" id="PIRSF028069">
    <property type="entry name" value="UCP028069"/>
    <property type="match status" value="1"/>
</dbReference>
<keyword evidence="1" id="KW-0175">Coiled coil</keyword>
<accession>A0A5S9NR68</accession>
<protein>
    <recommendedName>
        <fullName evidence="5">DUF3450 domain-containing protein</fullName>
    </recommendedName>
</protein>
<keyword evidence="2" id="KW-0732">Signal</keyword>
<dbReference type="Proteomes" id="UP000434580">
    <property type="component" value="Unassembled WGS sequence"/>
</dbReference>
<evidence type="ECO:0000256" key="2">
    <source>
        <dbReference type="SAM" id="SignalP"/>
    </source>
</evidence>
<reference evidence="3 4" key="1">
    <citation type="submission" date="2019-11" db="EMBL/GenBank/DDBJ databases">
        <authorList>
            <person name="Holert J."/>
        </authorList>
    </citation>
    <scope>NUCLEOTIDE SEQUENCE [LARGE SCALE GENOMIC DNA]</scope>
    <source>
        <strain evidence="3">BC5_2</strain>
    </source>
</reference>
<dbReference type="InterPro" id="IPR016866">
    <property type="entry name" value="UCP028069"/>
</dbReference>
<gene>
    <name evidence="3" type="ORF">DPBNPPHM_02878</name>
</gene>
<evidence type="ECO:0008006" key="5">
    <source>
        <dbReference type="Google" id="ProtNLM"/>
    </source>
</evidence>